<gene>
    <name evidence="2" type="ORF">MitoLV_48</name>
</gene>
<feature type="transmembrane region" description="Helical" evidence="1">
    <location>
        <begin position="126"/>
        <end position="146"/>
    </location>
</feature>
<feature type="transmembrane region" description="Helical" evidence="1">
    <location>
        <begin position="167"/>
        <end position="186"/>
    </location>
</feature>
<sequence length="472" mass="56924">MLIYRQYFDWTVLLLLSFMIQLYLLYILFYNPLLFTTTYNYNYYVIKFASIYSNYPELNFYIKYFFFFIFIYLPKKLAFYKYSTSILTILLTFSSLSNFFFNNSVFELFISTNYLLINSINFIHPLFLQSLITILYILIIITILLSTIQLELKIYIYLIKILLFKNLFYSINLITIFLGILWAQQISTWGGWWNWDPSEFLIIILTVILITLNHLSYNKHFLILILNILFIYTLSYITLFYWNQNLISWNFHIFFSNNITNVSLLPTILIFKVSLLIYYLVYFFNKKSFFLSKPSLLKKIIVDLIYIYIYKIIILITVVVLYSTQVFCYWKYILIFFIFFNYLLFWNIHNLLIQFQNNSIRISNYLNIHLLLLLFVFILAISDLFLTINITTIQFILPSPPILNWKFNILQSINIINIAQDFNLSNLYITSNLYFGISKWLEYIIQSLNFNVLNIISENSIHLFILLLYIFV</sequence>
<feature type="transmembrane region" description="Helical" evidence="1">
    <location>
        <begin position="262"/>
        <end position="284"/>
    </location>
</feature>
<keyword evidence="2" id="KW-0496">Mitochondrion</keyword>
<dbReference type="EMBL" id="MK889230">
    <property type="protein sequence ID" value="QPM99274.1"/>
    <property type="molecule type" value="Genomic_DNA"/>
</dbReference>
<feature type="transmembrane region" description="Helical" evidence="1">
    <location>
        <begin position="329"/>
        <end position="349"/>
    </location>
</feature>
<protein>
    <submittedName>
        <fullName evidence="2">Uncharacterized protein</fullName>
    </submittedName>
</protein>
<accession>A0A7T1C514</accession>
<feature type="transmembrane region" description="Helical" evidence="1">
    <location>
        <begin position="222"/>
        <end position="242"/>
    </location>
</feature>
<evidence type="ECO:0000256" key="1">
    <source>
        <dbReference type="SAM" id="Phobius"/>
    </source>
</evidence>
<keyword evidence="1" id="KW-0812">Transmembrane</keyword>
<evidence type="ECO:0000313" key="2">
    <source>
        <dbReference type="EMBL" id="QPM99274.1"/>
    </source>
</evidence>
<reference evidence="2" key="1">
    <citation type="journal article" date="2020" name="Sci. Rep.">
        <title>Morphology, ultrastructure, genomics, and phylogeny of Euplotes vanleeuwenhoeki sp. nov. and its ultra-reduced endosymbiont 'Candidatus Pinguicoccus supinus' sp. nov.</title>
        <authorList>
            <person name="Serra V."/>
            <person name="Gammuto L."/>
            <person name="Nitla V."/>
            <person name="Castelli M."/>
            <person name="Lanzoni O."/>
            <person name="Sassera D."/>
            <person name="Bandi C."/>
            <person name="Sandeep B.V."/>
            <person name="Verni F."/>
            <person name="Modeo L."/>
            <person name="Petroni G."/>
        </authorList>
    </citation>
    <scope>NUCLEOTIDE SEQUENCE</scope>
    <source>
        <strain evidence="2">KKR18</strain>
    </source>
</reference>
<feature type="transmembrane region" description="Helical" evidence="1">
    <location>
        <begin position="198"/>
        <end position="215"/>
    </location>
</feature>
<keyword evidence="1" id="KW-1133">Transmembrane helix</keyword>
<keyword evidence="1" id="KW-0472">Membrane</keyword>
<name>A0A7T1C514_9SPIT</name>
<feature type="transmembrane region" description="Helical" evidence="1">
    <location>
        <begin position="86"/>
        <end position="106"/>
    </location>
</feature>
<feature type="transmembrane region" description="Helical" evidence="1">
    <location>
        <begin position="7"/>
        <end position="29"/>
    </location>
</feature>
<proteinExistence type="predicted"/>
<feature type="transmembrane region" description="Helical" evidence="1">
    <location>
        <begin position="370"/>
        <end position="397"/>
    </location>
</feature>
<feature type="transmembrane region" description="Helical" evidence="1">
    <location>
        <begin position="58"/>
        <end position="74"/>
    </location>
</feature>
<organism evidence="2">
    <name type="scientific">Euplotes vanleeuwenhoeki</name>
    <dbReference type="NCBI Taxonomy" id="2794224"/>
    <lineage>
        <taxon>Eukaryota</taxon>
        <taxon>Sar</taxon>
        <taxon>Alveolata</taxon>
        <taxon>Ciliophora</taxon>
        <taxon>Intramacronucleata</taxon>
        <taxon>Spirotrichea</taxon>
        <taxon>Hypotrichia</taxon>
        <taxon>Euplotida</taxon>
        <taxon>Euplotidae</taxon>
        <taxon>Euplotes</taxon>
    </lineage>
</organism>
<feature type="transmembrane region" description="Helical" evidence="1">
    <location>
        <begin position="305"/>
        <end position="323"/>
    </location>
</feature>
<geneLocation type="mitochondrion" evidence="2"/>
<dbReference type="AlphaFoldDB" id="A0A7T1C514"/>